<dbReference type="Gene3D" id="3.40.50.2000">
    <property type="entry name" value="Glycogen Phosphorylase B"/>
    <property type="match status" value="2"/>
</dbReference>
<organism evidence="6 7">
    <name type="scientific">Candidatus Schekmanbacteria bacterium RIFCSPLOWO2_12_FULL_38_15</name>
    <dbReference type="NCBI Taxonomy" id="1817883"/>
    <lineage>
        <taxon>Bacteria</taxon>
        <taxon>Candidatus Schekmaniibacteriota</taxon>
    </lineage>
</organism>
<dbReference type="Pfam" id="PF01075">
    <property type="entry name" value="Glyco_transf_9"/>
    <property type="match status" value="1"/>
</dbReference>
<reference evidence="6 7" key="1">
    <citation type="journal article" date="2016" name="Nat. Commun.">
        <title>Thousands of microbial genomes shed light on interconnected biogeochemical processes in an aquifer system.</title>
        <authorList>
            <person name="Anantharaman K."/>
            <person name="Brown C.T."/>
            <person name="Hug L.A."/>
            <person name="Sharon I."/>
            <person name="Castelle C.J."/>
            <person name="Probst A.J."/>
            <person name="Thomas B.C."/>
            <person name="Singh A."/>
            <person name="Wilkins M.J."/>
            <person name="Karaoz U."/>
            <person name="Brodie E.L."/>
            <person name="Williams K.H."/>
            <person name="Hubbard S.S."/>
            <person name="Banfield J.F."/>
        </authorList>
    </citation>
    <scope>NUCLEOTIDE SEQUENCE [LARGE SCALE GENOMIC DNA]</scope>
</reference>
<dbReference type="STRING" id="1817883.A3G31_04240"/>
<dbReference type="EMBL" id="MGDI01000017">
    <property type="protein sequence ID" value="OGL54040.1"/>
    <property type="molecule type" value="Genomic_DNA"/>
</dbReference>
<dbReference type="InterPro" id="IPR002201">
    <property type="entry name" value="Glyco_trans_9"/>
</dbReference>
<evidence type="ECO:0000313" key="7">
    <source>
        <dbReference type="Proteomes" id="UP000178082"/>
    </source>
</evidence>
<dbReference type="NCBIfam" id="TIGR02195">
    <property type="entry name" value="heptsyl_trn_II"/>
    <property type="match status" value="1"/>
</dbReference>
<dbReference type="GO" id="GO:0008713">
    <property type="term" value="F:ADP-heptose-lipopolysaccharide heptosyltransferase activity"/>
    <property type="evidence" value="ECO:0007669"/>
    <property type="project" value="UniProtKB-EC"/>
</dbReference>
<dbReference type="PANTHER" id="PTHR30160">
    <property type="entry name" value="TETRAACYLDISACCHARIDE 4'-KINASE-RELATED"/>
    <property type="match status" value="1"/>
</dbReference>
<accession>A0A1F7SJV0</accession>
<keyword evidence="1" id="KW-0328">Glycosyltransferase</keyword>
<name>A0A1F7SJV0_9BACT</name>
<dbReference type="GO" id="GO:0009244">
    <property type="term" value="P:lipopolysaccharide core region biosynthetic process"/>
    <property type="evidence" value="ECO:0007669"/>
    <property type="project" value="TreeGrafter"/>
</dbReference>
<dbReference type="GO" id="GO:0005829">
    <property type="term" value="C:cytosol"/>
    <property type="evidence" value="ECO:0007669"/>
    <property type="project" value="TreeGrafter"/>
</dbReference>
<dbReference type="PANTHER" id="PTHR30160:SF7">
    <property type="entry name" value="ADP-HEPTOSE--LPS HEPTOSYLTRANSFERASE 2"/>
    <property type="match status" value="1"/>
</dbReference>
<evidence type="ECO:0000313" key="6">
    <source>
        <dbReference type="EMBL" id="OGL54040.1"/>
    </source>
</evidence>
<evidence type="ECO:0000256" key="2">
    <source>
        <dbReference type="ARBA" id="ARBA00022679"/>
    </source>
</evidence>
<dbReference type="SUPFAM" id="SSF53756">
    <property type="entry name" value="UDP-Glycosyltransferase/glycogen phosphorylase"/>
    <property type="match status" value="1"/>
</dbReference>
<gene>
    <name evidence="6" type="ORF">A3G31_04240</name>
</gene>
<comment type="catalytic activity">
    <reaction evidence="5">
        <text>an L-alpha-D-Hep-(1-&gt;5)-[alpha-Kdo-(2-&gt;4)]-alpha-Kdo-(2-&gt;6)-lipid A + ADP-L-glycero-beta-D-manno-heptose = an L-alpha-D-Hep-(1-&gt;3)-L-alpha-D-Hep-(1-&gt;5)-[alpha-Kdo-(2-&gt;4)]-alpha-Kdo-(2-&gt;6)-lipid A + ADP + H(+)</text>
        <dbReference type="Rhea" id="RHEA:74071"/>
        <dbReference type="ChEBI" id="CHEBI:15378"/>
        <dbReference type="ChEBI" id="CHEBI:61506"/>
        <dbReference type="ChEBI" id="CHEBI:193068"/>
        <dbReference type="ChEBI" id="CHEBI:193069"/>
        <dbReference type="ChEBI" id="CHEBI:456216"/>
        <dbReference type="EC" id="2.4.99.24"/>
    </reaction>
</comment>
<sequence length="361" mass="40895">MLNKEKIKRIFIRESNWIGDAIMTTPAISSIKKSFPQAKLFVAANPYVAEILRGNPCIDEFLVFDSKNSNNNLLSRFRLFREWGKKYNFDIGILFTNSFKSALEVFLMGIPELAGFDTDGRGFLLTRKIHATAEILKKHEVEYFLDLIKGIGIEPQSRDLTLRLSEHDEAFAKDFFGKNNLLPAQMIITVCAGASLQPKEWHPERYAKVCDMLVRNLRAQVIILGSNADQIVSSKIISFMEEKAINLAGKTSLRESMAIIKNSDLYIGNNTGPMHIAAAFKTPIVAIMGPSVPEKTAPYLEKEKYELVIKPFECRPCRHNFFKECKSSADNKPPCIEAIEVKDVMEKINLLIRRLGINFKV</sequence>
<comment type="caution">
    <text evidence="6">The sequence shown here is derived from an EMBL/GenBank/DDBJ whole genome shotgun (WGS) entry which is preliminary data.</text>
</comment>
<dbReference type="InterPro" id="IPR011910">
    <property type="entry name" value="RfaF"/>
</dbReference>
<evidence type="ECO:0000256" key="5">
    <source>
        <dbReference type="ARBA" id="ARBA00047503"/>
    </source>
</evidence>
<keyword evidence="2 6" id="KW-0808">Transferase</keyword>
<evidence type="ECO:0000256" key="4">
    <source>
        <dbReference type="ARBA" id="ARBA00044042"/>
    </source>
</evidence>
<evidence type="ECO:0000256" key="1">
    <source>
        <dbReference type="ARBA" id="ARBA00022676"/>
    </source>
</evidence>
<dbReference type="Proteomes" id="UP000178082">
    <property type="component" value="Unassembled WGS sequence"/>
</dbReference>
<proteinExistence type="inferred from homology"/>
<dbReference type="EC" id="2.4.99.24" evidence="4"/>
<protein>
    <recommendedName>
        <fullName evidence="4">lipopolysaccharide heptosyltransferase II</fullName>
        <ecNumber evidence="4">2.4.99.24</ecNumber>
    </recommendedName>
</protein>
<evidence type="ECO:0000256" key="3">
    <source>
        <dbReference type="ARBA" id="ARBA00043995"/>
    </source>
</evidence>
<comment type="similarity">
    <text evidence="3">Belongs to the glycosyltransferase 9 family.</text>
</comment>
<dbReference type="AlphaFoldDB" id="A0A1F7SJV0"/>
<dbReference type="InterPro" id="IPR051199">
    <property type="entry name" value="LPS_LOS_Heptosyltrfase"/>
</dbReference>
<dbReference type="CDD" id="cd03789">
    <property type="entry name" value="GT9_LPS_heptosyltransferase"/>
    <property type="match status" value="1"/>
</dbReference>